<dbReference type="PANTHER" id="PTHR10127">
    <property type="entry name" value="DISCOIDIN, CUB, EGF, LAMININ , AND ZINC METALLOPROTEASE DOMAIN CONTAINING"/>
    <property type="match status" value="1"/>
</dbReference>
<feature type="chain" id="PRO_5043091897" description="Metalloendopeptidase" evidence="9">
    <location>
        <begin position="19"/>
        <end position="308"/>
    </location>
</feature>
<dbReference type="Gene3D" id="3.40.390.10">
    <property type="entry name" value="Collagenase (Catalytic Domain)"/>
    <property type="match status" value="1"/>
</dbReference>
<keyword evidence="1 8" id="KW-0645">Protease</keyword>
<evidence type="ECO:0000256" key="4">
    <source>
        <dbReference type="ARBA" id="ARBA00022801"/>
    </source>
</evidence>
<evidence type="ECO:0000256" key="6">
    <source>
        <dbReference type="ARBA" id="ARBA00023049"/>
    </source>
</evidence>
<sequence>MEVIRLSLFLYLAAQALSRPTYESTSEYDGEAALDRTVFGVIEAANKNNTLLKEGDIADELSRSARRCTTCMWKKSKGIVKVPFTIAPDQYSPSTVSLIHDALKEFEVMTCVQFVNRSTESDFLYIKSGAGCWSYIGRTMGQQVLSLANTSCMVYGVIQHEAMHNLGFFHEHTRIDRDNYINILWENIAKGYKGTFDINDRNTLNLPYDYNSVMHYPKNTYSKSPSLATMVPKPDSTVPIGQRSGLSSLDVRKINTLYSCNLCRMKLLNPSGSLSGNGSSVNQRGGNCLWLIQIRTNKYLENEEPINL</sequence>
<dbReference type="Proteomes" id="UP000824782">
    <property type="component" value="Unassembled WGS sequence"/>
</dbReference>
<feature type="binding site" evidence="8">
    <location>
        <position position="170"/>
    </location>
    <ligand>
        <name>Zn(2+)</name>
        <dbReference type="ChEBI" id="CHEBI:29105"/>
        <note>catalytic</note>
    </ligand>
</feature>
<dbReference type="PRINTS" id="PR00480">
    <property type="entry name" value="ASTACIN"/>
</dbReference>
<dbReference type="AlphaFoldDB" id="A0AAV7C4Y7"/>
<evidence type="ECO:0000256" key="3">
    <source>
        <dbReference type="ARBA" id="ARBA00022729"/>
    </source>
</evidence>
<dbReference type="EMBL" id="WNYA01000003">
    <property type="protein sequence ID" value="KAG8580055.1"/>
    <property type="molecule type" value="Genomic_DNA"/>
</dbReference>
<dbReference type="GO" id="GO:0006508">
    <property type="term" value="P:proteolysis"/>
    <property type="evidence" value="ECO:0007669"/>
    <property type="project" value="UniProtKB-KW"/>
</dbReference>
<feature type="disulfide bond" evidence="8">
    <location>
        <begin position="68"/>
        <end position="71"/>
    </location>
</feature>
<feature type="domain" description="Peptidase M12A" evidence="10">
    <location>
        <begin position="64"/>
        <end position="261"/>
    </location>
</feature>
<keyword evidence="2 8" id="KW-0479">Metal-binding</keyword>
<keyword evidence="6 8" id="KW-0482">Metalloprotease</keyword>
<keyword evidence="12" id="KW-1185">Reference proteome</keyword>
<dbReference type="GO" id="GO:0004222">
    <property type="term" value="F:metalloendopeptidase activity"/>
    <property type="evidence" value="ECO:0007669"/>
    <property type="project" value="UniProtKB-UniRule"/>
</dbReference>
<evidence type="ECO:0000313" key="12">
    <source>
        <dbReference type="Proteomes" id="UP000824782"/>
    </source>
</evidence>
<evidence type="ECO:0000256" key="9">
    <source>
        <dbReference type="RuleBase" id="RU361183"/>
    </source>
</evidence>
<accession>A0AAV7C4Y7</accession>
<feature type="active site" evidence="8">
    <location>
        <position position="161"/>
    </location>
</feature>
<evidence type="ECO:0000256" key="7">
    <source>
        <dbReference type="ARBA" id="ARBA00023157"/>
    </source>
</evidence>
<keyword evidence="4 8" id="KW-0378">Hydrolase</keyword>
<evidence type="ECO:0000313" key="11">
    <source>
        <dbReference type="EMBL" id="KAG8580055.1"/>
    </source>
</evidence>
<dbReference type="FunFam" id="3.40.390.10:FF:000040">
    <property type="entry name" value="Metalloendopeptidase"/>
    <property type="match status" value="1"/>
</dbReference>
<dbReference type="PROSITE" id="PS51864">
    <property type="entry name" value="ASTACIN"/>
    <property type="match status" value="1"/>
</dbReference>
<dbReference type="EC" id="3.4.24.-" evidence="9"/>
<comment type="caution">
    <text evidence="11">The sequence shown here is derived from an EMBL/GenBank/DDBJ whole genome shotgun (WGS) entry which is preliminary data.</text>
</comment>
<evidence type="ECO:0000256" key="5">
    <source>
        <dbReference type="ARBA" id="ARBA00022833"/>
    </source>
</evidence>
<proteinExistence type="predicted"/>
<keyword evidence="7 8" id="KW-1015">Disulfide bond</keyword>
<dbReference type="GO" id="GO:0008270">
    <property type="term" value="F:zinc ion binding"/>
    <property type="evidence" value="ECO:0007669"/>
    <property type="project" value="UniProtKB-UniRule"/>
</dbReference>
<evidence type="ECO:0000256" key="1">
    <source>
        <dbReference type="ARBA" id="ARBA00022670"/>
    </source>
</evidence>
<feature type="signal peptide" evidence="9">
    <location>
        <begin position="1"/>
        <end position="18"/>
    </location>
</feature>
<protein>
    <recommendedName>
        <fullName evidence="9">Metalloendopeptidase</fullName>
        <ecNumber evidence="9">3.4.24.-</ecNumber>
    </recommendedName>
</protein>
<comment type="cofactor">
    <cofactor evidence="8 9">
        <name>Zn(2+)</name>
        <dbReference type="ChEBI" id="CHEBI:29105"/>
    </cofactor>
    <text evidence="8 9">Binds 1 zinc ion per subunit.</text>
</comment>
<reference evidence="11" key="1">
    <citation type="thesis" date="2020" institute="ProQuest LLC" country="789 East Eisenhower Parkway, Ann Arbor, MI, USA">
        <title>Comparative Genomics and Chromosome Evolution.</title>
        <authorList>
            <person name="Mudd A.B."/>
        </authorList>
    </citation>
    <scope>NUCLEOTIDE SEQUENCE</scope>
    <source>
        <strain evidence="11">237g6f4</strain>
        <tissue evidence="11">Blood</tissue>
    </source>
</reference>
<dbReference type="PANTHER" id="PTHR10127:SF899">
    <property type="entry name" value="ASTACIN-LIKE METALLOENDOPEPTIDASE-RELATED"/>
    <property type="match status" value="1"/>
</dbReference>
<dbReference type="InterPro" id="IPR001506">
    <property type="entry name" value="Peptidase_M12A"/>
</dbReference>
<gene>
    <name evidence="11" type="ORF">GDO81_007109</name>
</gene>
<comment type="caution">
    <text evidence="8">Lacks conserved residue(s) required for the propagation of feature annotation.</text>
</comment>
<dbReference type="InterPro" id="IPR006026">
    <property type="entry name" value="Peptidase_Metallo"/>
</dbReference>
<dbReference type="SMART" id="SM00235">
    <property type="entry name" value="ZnMc"/>
    <property type="match status" value="1"/>
</dbReference>
<evidence type="ECO:0000256" key="2">
    <source>
        <dbReference type="ARBA" id="ARBA00022723"/>
    </source>
</evidence>
<organism evidence="11 12">
    <name type="scientific">Engystomops pustulosus</name>
    <name type="common">Tungara frog</name>
    <name type="synonym">Physalaemus pustulosus</name>
    <dbReference type="NCBI Taxonomy" id="76066"/>
    <lineage>
        <taxon>Eukaryota</taxon>
        <taxon>Metazoa</taxon>
        <taxon>Chordata</taxon>
        <taxon>Craniata</taxon>
        <taxon>Vertebrata</taxon>
        <taxon>Euteleostomi</taxon>
        <taxon>Amphibia</taxon>
        <taxon>Batrachia</taxon>
        <taxon>Anura</taxon>
        <taxon>Neobatrachia</taxon>
        <taxon>Hyloidea</taxon>
        <taxon>Leptodactylidae</taxon>
        <taxon>Leiuperinae</taxon>
        <taxon>Engystomops</taxon>
    </lineage>
</organism>
<feature type="binding site" evidence="8">
    <location>
        <position position="164"/>
    </location>
    <ligand>
        <name>Zn(2+)</name>
        <dbReference type="ChEBI" id="CHEBI:29105"/>
        <note>catalytic</note>
    </ligand>
</feature>
<dbReference type="InterPro" id="IPR024079">
    <property type="entry name" value="MetalloPept_cat_dom_sf"/>
</dbReference>
<evidence type="ECO:0000256" key="8">
    <source>
        <dbReference type="PROSITE-ProRule" id="PRU01211"/>
    </source>
</evidence>
<name>A0AAV7C4Y7_ENGPU</name>
<feature type="binding site" evidence="8">
    <location>
        <position position="160"/>
    </location>
    <ligand>
        <name>Zn(2+)</name>
        <dbReference type="ChEBI" id="CHEBI:29105"/>
        <note>catalytic</note>
    </ligand>
</feature>
<dbReference type="SUPFAM" id="SSF55486">
    <property type="entry name" value="Metalloproteases ('zincins'), catalytic domain"/>
    <property type="match status" value="1"/>
</dbReference>
<evidence type="ECO:0000259" key="10">
    <source>
        <dbReference type="PROSITE" id="PS51864"/>
    </source>
</evidence>
<dbReference type="Pfam" id="PF01400">
    <property type="entry name" value="Astacin"/>
    <property type="match status" value="1"/>
</dbReference>
<keyword evidence="3 9" id="KW-0732">Signal</keyword>
<keyword evidence="5 8" id="KW-0862">Zinc</keyword>